<dbReference type="CDD" id="cd13876">
    <property type="entry name" value="CuRO_2_Abr2_like"/>
    <property type="match status" value="1"/>
</dbReference>
<keyword evidence="6" id="KW-0186">Copper</keyword>
<evidence type="ECO:0000256" key="6">
    <source>
        <dbReference type="ARBA" id="ARBA00023008"/>
    </source>
</evidence>
<feature type="chain" id="PRO_5045149222" evidence="9">
    <location>
        <begin position="21"/>
        <end position="867"/>
    </location>
</feature>
<evidence type="ECO:0000259" key="11">
    <source>
        <dbReference type="Pfam" id="PF07731"/>
    </source>
</evidence>
<proteinExistence type="inferred from homology"/>
<dbReference type="InterPro" id="IPR008972">
    <property type="entry name" value="Cupredoxin"/>
</dbReference>
<keyword evidence="7" id="KW-0325">Glycoprotein</keyword>
<evidence type="ECO:0000313" key="13">
    <source>
        <dbReference type="EMBL" id="TFB01915.1"/>
    </source>
</evidence>
<protein>
    <submittedName>
        <fullName evidence="13">Laccase abr2</fullName>
    </submittedName>
</protein>
<dbReference type="RefSeq" id="XP_073558116.1">
    <property type="nucleotide sequence ID" value="XM_073703514.1"/>
</dbReference>
<keyword evidence="4" id="KW-0677">Repeat</keyword>
<dbReference type="InterPro" id="IPR045087">
    <property type="entry name" value="Cu-oxidase_fam"/>
</dbReference>
<feature type="compositionally biased region" description="Low complexity" evidence="8">
    <location>
        <begin position="737"/>
        <end position="748"/>
    </location>
</feature>
<feature type="region of interest" description="Disordered" evidence="8">
    <location>
        <begin position="705"/>
        <end position="783"/>
    </location>
</feature>
<dbReference type="Gene3D" id="2.60.40.420">
    <property type="entry name" value="Cupredoxins - blue copper proteins"/>
    <property type="match status" value="3"/>
</dbReference>
<dbReference type="Pfam" id="PF07731">
    <property type="entry name" value="Cu-oxidase_2"/>
    <property type="match status" value="1"/>
</dbReference>
<evidence type="ECO:0000256" key="1">
    <source>
        <dbReference type="ARBA" id="ARBA00010609"/>
    </source>
</evidence>
<dbReference type="Proteomes" id="UP001642720">
    <property type="component" value="Unassembled WGS sequence"/>
</dbReference>
<keyword evidence="5" id="KW-0560">Oxidoreductase</keyword>
<organism evidence="13 14">
    <name type="scientific">Trichoderma ghanense</name>
    <dbReference type="NCBI Taxonomy" id="65468"/>
    <lineage>
        <taxon>Eukaryota</taxon>
        <taxon>Fungi</taxon>
        <taxon>Dikarya</taxon>
        <taxon>Ascomycota</taxon>
        <taxon>Pezizomycotina</taxon>
        <taxon>Sordariomycetes</taxon>
        <taxon>Hypocreomycetidae</taxon>
        <taxon>Hypocreales</taxon>
        <taxon>Hypocreaceae</taxon>
        <taxon>Trichoderma</taxon>
    </lineage>
</organism>
<evidence type="ECO:0000256" key="9">
    <source>
        <dbReference type="SAM" id="SignalP"/>
    </source>
</evidence>
<comment type="similarity">
    <text evidence="1">Belongs to the multicopper oxidase family.</text>
</comment>
<dbReference type="SUPFAM" id="SSF49503">
    <property type="entry name" value="Cupredoxins"/>
    <property type="match status" value="3"/>
</dbReference>
<feature type="domain" description="Plastocyanin-like" evidence="11">
    <location>
        <begin position="475"/>
        <end position="593"/>
    </location>
</feature>
<keyword evidence="14" id="KW-1185">Reference proteome</keyword>
<comment type="caution">
    <text evidence="13">The sequence shown here is derived from an EMBL/GenBank/DDBJ whole genome shotgun (WGS) entry which is preliminary data.</text>
</comment>
<dbReference type="CDD" id="cd13898">
    <property type="entry name" value="CuRO_3_Abr2_like"/>
    <property type="match status" value="1"/>
</dbReference>
<dbReference type="InterPro" id="IPR001117">
    <property type="entry name" value="Cu-oxidase_2nd"/>
</dbReference>
<feature type="domain" description="Plastocyanin-like" evidence="12">
    <location>
        <begin position="37"/>
        <end position="151"/>
    </location>
</feature>
<gene>
    <name evidence="13" type="ORF">CCMA1212_006284</name>
</gene>
<dbReference type="PANTHER" id="PTHR11709">
    <property type="entry name" value="MULTI-COPPER OXIDASE"/>
    <property type="match status" value="1"/>
</dbReference>
<name>A0ABY2H3F1_9HYPO</name>
<feature type="signal peptide" evidence="9">
    <location>
        <begin position="1"/>
        <end position="20"/>
    </location>
</feature>
<keyword evidence="2" id="KW-0479">Metal-binding</keyword>
<evidence type="ECO:0000256" key="7">
    <source>
        <dbReference type="ARBA" id="ARBA00023180"/>
    </source>
</evidence>
<dbReference type="InterPro" id="IPR002355">
    <property type="entry name" value="Cu_oxidase_Cu_BS"/>
</dbReference>
<feature type="compositionally biased region" description="Polar residues" evidence="8">
    <location>
        <begin position="764"/>
        <end position="774"/>
    </location>
</feature>
<dbReference type="InterPro" id="IPR011706">
    <property type="entry name" value="Cu-oxidase_C"/>
</dbReference>
<dbReference type="PROSITE" id="PS00080">
    <property type="entry name" value="MULTICOPPER_OXIDASE2"/>
    <property type="match status" value="1"/>
</dbReference>
<dbReference type="InterPro" id="IPR033138">
    <property type="entry name" value="Cu_oxidase_CS"/>
</dbReference>
<feature type="compositionally biased region" description="Polar residues" evidence="8">
    <location>
        <begin position="705"/>
        <end position="736"/>
    </location>
</feature>
<evidence type="ECO:0000259" key="10">
    <source>
        <dbReference type="Pfam" id="PF00394"/>
    </source>
</evidence>
<dbReference type="PROSITE" id="PS00079">
    <property type="entry name" value="MULTICOPPER_OXIDASE1"/>
    <property type="match status" value="2"/>
</dbReference>
<reference evidence="13 14" key="1">
    <citation type="submission" date="2018-01" db="EMBL/GenBank/DDBJ databases">
        <title>Genome characterization of the sugarcane-associated fungus Trichoderma ghanense CCMA-1212 and their application in lignocelulose bioconversion.</title>
        <authorList>
            <person name="Steindorff A.S."/>
            <person name="Mendes T.D."/>
            <person name="Vilela E.S.D."/>
            <person name="Rodrigues D.S."/>
            <person name="Formighieri E.F."/>
            <person name="Melo I.S."/>
            <person name="Favaro L.C.L."/>
        </authorList>
    </citation>
    <scope>NUCLEOTIDE SEQUENCE [LARGE SCALE GENOMIC DNA]</scope>
    <source>
        <strain evidence="13 14">CCMA-1212</strain>
    </source>
</reference>
<evidence type="ECO:0000256" key="5">
    <source>
        <dbReference type="ARBA" id="ARBA00023002"/>
    </source>
</evidence>
<dbReference type="GeneID" id="300577964"/>
<dbReference type="Pfam" id="PF00394">
    <property type="entry name" value="Cu-oxidase"/>
    <property type="match status" value="1"/>
</dbReference>
<evidence type="ECO:0000259" key="12">
    <source>
        <dbReference type="Pfam" id="PF07732"/>
    </source>
</evidence>
<feature type="domain" description="Plastocyanin-like" evidence="10">
    <location>
        <begin position="180"/>
        <end position="368"/>
    </location>
</feature>
<sequence>MARLCVLLFVLLAQLLPAFGLPTYVPPVRVREFNLTVTWEKHAPDGFERYMFLINGQSPGPTLEADQDDWVVVRVHNDSPQNTTVHFHGIEMMNTPWSDGVPGLSQRAIAPGCHFIHEFAATQYGSFWYHSHFHGQIEDGLYGPIIIHPRPQDPKPFHLISADPLAIAAMIEAERTVKPLAITDFNHFTSQEKWNIALASGVEDSCYDSILFNGKGRVQCLPSAEVAANLSDDQKTFLALGNATSMTDKSCLPPSSLAAVGGSPATNLSSIPEGAFSGCKETKGPLETIQVELSSVIQHQWIAIDIIGSINFMTAMVSIDEHDMWVFAMDGSYIHPQEVQALVLTNGDRYSVMVKMSKAGRFNIRCNSVSAPQVLVGHAVLDVHSSCGNSGIGASEPYISITGVPLSKDVVVFNQATAAPFPPEPIAEKADVTYKLNMKIDGASYLWALNSTRLMPADLDNSHEPPILFRHPEPVQNNVTISTYNGTWVDLVLFASTFPMPPHPIHKHSNKMFQIGAGEGDFTWDSVEEAIKERPELFNLVNPPRRDSFASLPAITGTSWVVVRYQVVNPGAWLLHCHISNHLLGGMSIVIRDGVDKWPTVPEKYLEWGFHIQPQANTQLQVNGHPPLNIQHQANIRLICLHISTCPLTLILICFQVLIPIYPRVVTWPQIIGCLQTLILTGPKSISSSRSISVYGLYATRSTSASNRSFQPRNRGSNSTGLAVPSPQTATPNTGFAASTTGTTSPSPQTAPPGPGVAAPTPETEASNPKNAGSSGYEVPQRVHRIKRTFSTRKRSVSLPICNNIAFPQISDLPGPRQGWRRSKSASRSQFFRTPTFCEAAVHFQIPPATIVTWWKHREKIMAKGRR</sequence>
<dbReference type="EMBL" id="PPTA01000008">
    <property type="protein sequence ID" value="TFB01915.1"/>
    <property type="molecule type" value="Genomic_DNA"/>
</dbReference>
<evidence type="ECO:0000256" key="4">
    <source>
        <dbReference type="ARBA" id="ARBA00022737"/>
    </source>
</evidence>
<accession>A0ABY2H3F1</accession>
<keyword evidence="3 9" id="KW-0732">Signal</keyword>
<dbReference type="Pfam" id="PF07732">
    <property type="entry name" value="Cu-oxidase_3"/>
    <property type="match status" value="1"/>
</dbReference>
<dbReference type="InterPro" id="IPR011707">
    <property type="entry name" value="Cu-oxidase-like_N"/>
</dbReference>
<dbReference type="PANTHER" id="PTHR11709:SF488">
    <property type="entry name" value="LACCASE-RELATED"/>
    <property type="match status" value="1"/>
</dbReference>
<evidence type="ECO:0000256" key="3">
    <source>
        <dbReference type="ARBA" id="ARBA00022729"/>
    </source>
</evidence>
<evidence type="ECO:0000256" key="2">
    <source>
        <dbReference type="ARBA" id="ARBA00022723"/>
    </source>
</evidence>
<dbReference type="CDD" id="cd13850">
    <property type="entry name" value="CuRO_1_Abr2_like"/>
    <property type="match status" value="1"/>
</dbReference>
<evidence type="ECO:0000256" key="8">
    <source>
        <dbReference type="SAM" id="MobiDB-lite"/>
    </source>
</evidence>
<evidence type="ECO:0000313" key="14">
    <source>
        <dbReference type="Proteomes" id="UP001642720"/>
    </source>
</evidence>